<comment type="caution">
    <text evidence="6">The sequence shown here is derived from an EMBL/GenBank/DDBJ whole genome shotgun (WGS) entry which is preliminary data.</text>
</comment>
<dbReference type="Pfam" id="PF00440">
    <property type="entry name" value="TetR_N"/>
    <property type="match status" value="1"/>
</dbReference>
<evidence type="ECO:0000313" key="7">
    <source>
        <dbReference type="Proteomes" id="UP000565579"/>
    </source>
</evidence>
<evidence type="ECO:0000256" key="3">
    <source>
        <dbReference type="ARBA" id="ARBA00023163"/>
    </source>
</evidence>
<keyword evidence="2 4" id="KW-0238">DNA-binding</keyword>
<dbReference type="PROSITE" id="PS50977">
    <property type="entry name" value="HTH_TETR_2"/>
    <property type="match status" value="1"/>
</dbReference>
<dbReference type="AlphaFoldDB" id="A0A7X0U039"/>
<sequence length="186" mass="19865">MTATRRPNRGPKAAAHNRAALIAAAREAFATAGYDASLTDVARAAGVGQGSLYRHFPDRLSLALAVFDSSIAELEALAAKPGTTLEEVLALVTEQAIASTTFIRLVTMPPQPDPRILTLRERVGRLLATGLAEAQRAGRVRAGVTTHDLLLAIGMLALLLAEIPDEAERTQAAERIWQMLRHGIEA</sequence>
<dbReference type="GO" id="GO:0003700">
    <property type="term" value="F:DNA-binding transcription factor activity"/>
    <property type="evidence" value="ECO:0007669"/>
    <property type="project" value="TreeGrafter"/>
</dbReference>
<dbReference type="RefSeq" id="WP_185104640.1">
    <property type="nucleotide sequence ID" value="NZ_BAAAXY010000204.1"/>
</dbReference>
<evidence type="ECO:0000313" key="6">
    <source>
        <dbReference type="EMBL" id="MBB6550352.1"/>
    </source>
</evidence>
<feature type="domain" description="HTH tetR-type" evidence="5">
    <location>
        <begin position="15"/>
        <end position="74"/>
    </location>
</feature>
<dbReference type="InterPro" id="IPR009057">
    <property type="entry name" value="Homeodomain-like_sf"/>
</dbReference>
<dbReference type="EMBL" id="JACHMI010000001">
    <property type="protein sequence ID" value="MBB6550352.1"/>
    <property type="molecule type" value="Genomic_DNA"/>
</dbReference>
<keyword evidence="7" id="KW-1185">Reference proteome</keyword>
<organism evidence="6 7">
    <name type="scientific">Nonomuraea rubra</name>
    <dbReference type="NCBI Taxonomy" id="46180"/>
    <lineage>
        <taxon>Bacteria</taxon>
        <taxon>Bacillati</taxon>
        <taxon>Actinomycetota</taxon>
        <taxon>Actinomycetes</taxon>
        <taxon>Streptosporangiales</taxon>
        <taxon>Streptosporangiaceae</taxon>
        <taxon>Nonomuraea</taxon>
    </lineage>
</organism>
<dbReference type="SUPFAM" id="SSF48498">
    <property type="entry name" value="Tetracyclin repressor-like, C-terminal domain"/>
    <property type="match status" value="1"/>
</dbReference>
<dbReference type="InterPro" id="IPR050109">
    <property type="entry name" value="HTH-type_TetR-like_transc_reg"/>
</dbReference>
<evidence type="ECO:0000256" key="2">
    <source>
        <dbReference type="ARBA" id="ARBA00023125"/>
    </source>
</evidence>
<dbReference type="PANTHER" id="PTHR30055">
    <property type="entry name" value="HTH-TYPE TRANSCRIPTIONAL REGULATOR RUTR"/>
    <property type="match status" value="1"/>
</dbReference>
<accession>A0A7X0U039</accession>
<dbReference type="Proteomes" id="UP000565579">
    <property type="component" value="Unassembled WGS sequence"/>
</dbReference>
<evidence type="ECO:0000256" key="4">
    <source>
        <dbReference type="PROSITE-ProRule" id="PRU00335"/>
    </source>
</evidence>
<dbReference type="InterPro" id="IPR036271">
    <property type="entry name" value="Tet_transcr_reg_TetR-rel_C_sf"/>
</dbReference>
<protein>
    <submittedName>
        <fullName evidence="6">AcrR family transcriptional regulator</fullName>
    </submittedName>
</protein>
<dbReference type="PRINTS" id="PR00455">
    <property type="entry name" value="HTHTETR"/>
</dbReference>
<proteinExistence type="predicted"/>
<reference evidence="6 7" key="1">
    <citation type="submission" date="2020-08" db="EMBL/GenBank/DDBJ databases">
        <title>Sequencing the genomes of 1000 actinobacteria strains.</title>
        <authorList>
            <person name="Klenk H.-P."/>
        </authorList>
    </citation>
    <scope>NUCLEOTIDE SEQUENCE [LARGE SCALE GENOMIC DNA]</scope>
    <source>
        <strain evidence="6 7">DSM 43768</strain>
    </source>
</reference>
<dbReference type="GO" id="GO:0000976">
    <property type="term" value="F:transcription cis-regulatory region binding"/>
    <property type="evidence" value="ECO:0007669"/>
    <property type="project" value="TreeGrafter"/>
</dbReference>
<dbReference type="Gene3D" id="1.10.357.10">
    <property type="entry name" value="Tetracycline Repressor, domain 2"/>
    <property type="match status" value="1"/>
</dbReference>
<gene>
    <name evidence="6" type="ORF">HD593_005147</name>
</gene>
<evidence type="ECO:0000256" key="1">
    <source>
        <dbReference type="ARBA" id="ARBA00023015"/>
    </source>
</evidence>
<keyword evidence="1" id="KW-0805">Transcription regulation</keyword>
<feature type="DNA-binding region" description="H-T-H motif" evidence="4">
    <location>
        <begin position="37"/>
        <end position="56"/>
    </location>
</feature>
<dbReference type="PANTHER" id="PTHR30055:SF234">
    <property type="entry name" value="HTH-TYPE TRANSCRIPTIONAL REGULATOR BETI"/>
    <property type="match status" value="1"/>
</dbReference>
<dbReference type="SUPFAM" id="SSF46689">
    <property type="entry name" value="Homeodomain-like"/>
    <property type="match status" value="1"/>
</dbReference>
<dbReference type="InterPro" id="IPR001647">
    <property type="entry name" value="HTH_TetR"/>
</dbReference>
<evidence type="ECO:0000259" key="5">
    <source>
        <dbReference type="PROSITE" id="PS50977"/>
    </source>
</evidence>
<name>A0A7X0U039_9ACTN</name>
<keyword evidence="3" id="KW-0804">Transcription</keyword>